<dbReference type="AlphaFoldDB" id="A0A553QKN9"/>
<sequence>MSFLSGVLGNKAADSFVDQAVDKAEPPSEMMLLHDSGLSFLVKKPSKMVADDAVAPLPAPLIIARAQACLSEPFHFRHQYNVIAAGPSSQHLDQSPLTNTAAAKRKVKETITGKKQETDKTGGMGGLFPSSGEKDKKPKEKSGGGLFGGLLSTEKPQPNNSAGEPSANHTGDSSFNEALDDLALDFGEK</sequence>
<feature type="compositionally biased region" description="Basic and acidic residues" evidence="1">
    <location>
        <begin position="108"/>
        <end position="120"/>
    </location>
</feature>
<feature type="compositionally biased region" description="Polar residues" evidence="1">
    <location>
        <begin position="154"/>
        <end position="176"/>
    </location>
</feature>
<evidence type="ECO:0000256" key="1">
    <source>
        <dbReference type="SAM" id="MobiDB-lite"/>
    </source>
</evidence>
<evidence type="ECO:0000313" key="2">
    <source>
        <dbReference type="EMBL" id="TRY90559.1"/>
    </source>
</evidence>
<proteinExistence type="predicted"/>
<organism evidence="2 3">
    <name type="scientific">Danionella cerebrum</name>
    <dbReference type="NCBI Taxonomy" id="2873325"/>
    <lineage>
        <taxon>Eukaryota</taxon>
        <taxon>Metazoa</taxon>
        <taxon>Chordata</taxon>
        <taxon>Craniata</taxon>
        <taxon>Vertebrata</taxon>
        <taxon>Euteleostomi</taxon>
        <taxon>Actinopterygii</taxon>
        <taxon>Neopterygii</taxon>
        <taxon>Teleostei</taxon>
        <taxon>Ostariophysi</taxon>
        <taxon>Cypriniformes</taxon>
        <taxon>Danionidae</taxon>
        <taxon>Danioninae</taxon>
        <taxon>Danionella</taxon>
    </lineage>
</organism>
<dbReference type="OrthoDB" id="8922203at2759"/>
<dbReference type="EMBL" id="SRMA01025840">
    <property type="protein sequence ID" value="TRY90559.1"/>
    <property type="molecule type" value="Genomic_DNA"/>
</dbReference>
<feature type="compositionally biased region" description="Basic and acidic residues" evidence="1">
    <location>
        <begin position="132"/>
        <end position="142"/>
    </location>
</feature>
<accession>A0A553QKN9</accession>
<reference evidence="2 3" key="1">
    <citation type="journal article" date="2019" name="Sci. Data">
        <title>Hybrid genome assembly and annotation of Danionella translucida.</title>
        <authorList>
            <person name="Kadobianskyi M."/>
            <person name="Schulze L."/>
            <person name="Schuelke M."/>
            <person name="Judkewitz B."/>
        </authorList>
    </citation>
    <scope>NUCLEOTIDE SEQUENCE [LARGE SCALE GENOMIC DNA]</scope>
    <source>
        <strain evidence="2 3">Bolton</strain>
    </source>
</reference>
<feature type="region of interest" description="Disordered" evidence="1">
    <location>
        <begin position="87"/>
        <end position="189"/>
    </location>
</feature>
<dbReference type="Proteomes" id="UP000316079">
    <property type="component" value="Unassembled WGS sequence"/>
</dbReference>
<gene>
    <name evidence="2" type="ORF">DNTS_002674</name>
</gene>
<keyword evidence="3" id="KW-1185">Reference proteome</keyword>
<protein>
    <submittedName>
        <fullName evidence="2">Uncharacterized protein</fullName>
    </submittedName>
</protein>
<feature type="compositionally biased region" description="Polar residues" evidence="1">
    <location>
        <begin position="87"/>
        <end position="101"/>
    </location>
</feature>
<comment type="caution">
    <text evidence="2">The sequence shown here is derived from an EMBL/GenBank/DDBJ whole genome shotgun (WGS) entry which is preliminary data.</text>
</comment>
<dbReference type="STRING" id="623744.A0A553QKN9"/>
<name>A0A553QKN9_9TELE</name>
<evidence type="ECO:0000313" key="3">
    <source>
        <dbReference type="Proteomes" id="UP000316079"/>
    </source>
</evidence>